<dbReference type="AlphaFoldDB" id="A0A561B3E0"/>
<name>A0A561B3E0_9ACTN</name>
<dbReference type="PROSITE" id="PS51257">
    <property type="entry name" value="PROKAR_LIPOPROTEIN"/>
    <property type="match status" value="1"/>
</dbReference>
<dbReference type="SUPFAM" id="SSF53474">
    <property type="entry name" value="alpha/beta-Hydrolases"/>
    <property type="match status" value="1"/>
</dbReference>
<feature type="signal peptide" evidence="2">
    <location>
        <begin position="1"/>
        <end position="17"/>
    </location>
</feature>
<dbReference type="EMBL" id="VIVK01000003">
    <property type="protein sequence ID" value="TWD73322.1"/>
    <property type="molecule type" value="Genomic_DNA"/>
</dbReference>
<evidence type="ECO:0000259" key="3">
    <source>
        <dbReference type="Pfam" id="PF00135"/>
    </source>
</evidence>
<reference evidence="4 5" key="1">
    <citation type="submission" date="2019-06" db="EMBL/GenBank/DDBJ databases">
        <title>Sequencing the genomes of 1000 actinobacteria strains.</title>
        <authorList>
            <person name="Klenk H.-P."/>
        </authorList>
    </citation>
    <scope>NUCLEOTIDE SEQUENCE [LARGE SCALE GENOMIC DNA]</scope>
    <source>
        <strain evidence="4 5">DSM 24683</strain>
    </source>
</reference>
<dbReference type="OrthoDB" id="3199405at2"/>
<dbReference type="InterPro" id="IPR050309">
    <property type="entry name" value="Type-B_Carboxylest/Lipase"/>
</dbReference>
<dbReference type="InterPro" id="IPR002018">
    <property type="entry name" value="CarbesteraseB"/>
</dbReference>
<keyword evidence="5" id="KW-1185">Reference proteome</keyword>
<evidence type="ECO:0000313" key="5">
    <source>
        <dbReference type="Proteomes" id="UP000318380"/>
    </source>
</evidence>
<comment type="caution">
    <text evidence="4">The sequence shown here is derived from an EMBL/GenBank/DDBJ whole genome shotgun (WGS) entry which is preliminary data.</text>
</comment>
<keyword evidence="2" id="KW-0732">Signal</keyword>
<dbReference type="Gene3D" id="3.40.50.1820">
    <property type="entry name" value="alpha/beta hydrolase"/>
    <property type="match status" value="1"/>
</dbReference>
<gene>
    <name evidence="4" type="ORF">FB561_7211</name>
</gene>
<organism evidence="4 5">
    <name type="scientific">Kribbella amoyensis</name>
    <dbReference type="NCBI Taxonomy" id="996641"/>
    <lineage>
        <taxon>Bacteria</taxon>
        <taxon>Bacillati</taxon>
        <taxon>Actinomycetota</taxon>
        <taxon>Actinomycetes</taxon>
        <taxon>Propionibacteriales</taxon>
        <taxon>Kribbellaceae</taxon>
        <taxon>Kribbella</taxon>
    </lineage>
</organism>
<feature type="domain" description="Carboxylesterase type B" evidence="3">
    <location>
        <begin position="35"/>
        <end position="512"/>
    </location>
</feature>
<accession>A0A561B3E0</accession>
<evidence type="ECO:0000313" key="4">
    <source>
        <dbReference type="EMBL" id="TWD73322.1"/>
    </source>
</evidence>
<dbReference type="Proteomes" id="UP000318380">
    <property type="component" value="Unassembled WGS sequence"/>
</dbReference>
<dbReference type="PANTHER" id="PTHR11559">
    <property type="entry name" value="CARBOXYLESTERASE"/>
    <property type="match status" value="1"/>
</dbReference>
<dbReference type="Pfam" id="PF00135">
    <property type="entry name" value="COesterase"/>
    <property type="match status" value="1"/>
</dbReference>
<feature type="chain" id="PRO_5038808884" evidence="2">
    <location>
        <begin position="18"/>
        <end position="534"/>
    </location>
</feature>
<proteinExistence type="predicted"/>
<dbReference type="RefSeq" id="WP_145814506.1">
    <property type="nucleotide sequence ID" value="NZ_VIVK01000003.1"/>
</dbReference>
<evidence type="ECO:0000256" key="1">
    <source>
        <dbReference type="SAM" id="MobiDB-lite"/>
    </source>
</evidence>
<evidence type="ECO:0000256" key="2">
    <source>
        <dbReference type="SAM" id="SignalP"/>
    </source>
</evidence>
<protein>
    <submittedName>
        <fullName evidence="4">Para-nitrobenzyl esterase</fullName>
    </submittedName>
</protein>
<dbReference type="InterPro" id="IPR029058">
    <property type="entry name" value="AB_hydrolase_fold"/>
</dbReference>
<sequence>MLRGPLLPLALCVTLLASCNENTGTPESTPAPVGPVVRTDTGDVRGTVHADRRVFQGVPYAAPPVGPQRWQSPAPVKPWTGERAATEPGSPCPQNKNAIADLASTNEDCLVLNVTTPRSATPEQRKPVMVWIHGDGAIGSGDQFDPARLAVDGDVVVVTFNFRLGVFGGFGLPGLAGSGTFGLQDQRAALEWVQRNAAAFGGDPGNVTLFGVSYGATSTSAHLLAKKSHGLFHKVIMQSGFTVMDMPAGVTYPGIPALPWYGWTTTKDAQTQGQLVASQLGCKDPANTADCLRKVPVAKLLAVPQVMNIFQPMALDNDDLPPNPEQALDRGEFAEVPVLAGSTRDEHTTFVAFFRELAGRPVTKANYPELLRTAFGANAAKIAAEYPLTGYPTPALAWSAVVTDRLWARAQLRQNQLLSAKNPLWFYEFADRDAPLDIPFPPGFDPGAWHAGDVGYLFRTAEEAGKMTNDQVALSDAMIRYWTTFAHHGDPNTEGLPAWPRFAQPADVQSLAPNAIKPVDYEAEHKLTFWRGLP</sequence>
<feature type="region of interest" description="Disordered" evidence="1">
    <location>
        <begin position="59"/>
        <end position="94"/>
    </location>
</feature>